<evidence type="ECO:0000259" key="2">
    <source>
        <dbReference type="PROSITE" id="PS50943"/>
    </source>
</evidence>
<reference evidence="3 4" key="1">
    <citation type="journal article" date="2015" name="PLoS Negl. Trop. Dis.">
        <title>Distribution of Plasmids in Distinct Leptospira Pathogenic Species.</title>
        <authorList>
            <person name="Wang Y."/>
            <person name="Zhuang X."/>
            <person name="Zhong Y."/>
            <person name="Zhang C."/>
            <person name="Zhang Y."/>
            <person name="Zeng L."/>
            <person name="Zhu Y."/>
            <person name="He P."/>
            <person name="Dong K."/>
            <person name="Pal U."/>
            <person name="Guo X."/>
            <person name="Qin J."/>
        </authorList>
    </citation>
    <scope>NUCLEOTIDE SEQUENCE [LARGE SCALE GENOMIC DNA]</scope>
    <source>
        <strain evidence="3 4">56604</strain>
    </source>
</reference>
<dbReference type="RefSeq" id="WP_002725636.1">
    <property type="nucleotide sequence ID" value="NZ_CP012029.1"/>
</dbReference>
<dbReference type="AlphaFoldDB" id="A0A0E3B474"/>
<dbReference type="SUPFAM" id="SSF47413">
    <property type="entry name" value="lambda repressor-like DNA-binding domains"/>
    <property type="match status" value="1"/>
</dbReference>
<dbReference type="Gene3D" id="1.10.260.40">
    <property type="entry name" value="lambda repressor-like DNA-binding domains"/>
    <property type="match status" value="1"/>
</dbReference>
<gene>
    <name evidence="3" type="ORF">LBBP_01656</name>
</gene>
<dbReference type="PANTHER" id="PTHR46558:SF4">
    <property type="entry name" value="DNA-BIDING PHAGE PROTEIN"/>
    <property type="match status" value="1"/>
</dbReference>
<dbReference type="PANTHER" id="PTHR46558">
    <property type="entry name" value="TRACRIPTIONAL REGULATORY PROTEIN-RELATED-RELATED"/>
    <property type="match status" value="1"/>
</dbReference>
<protein>
    <submittedName>
        <fullName evidence="3">DNA-binding helix-turn-helix protein</fullName>
    </submittedName>
</protein>
<dbReference type="Proteomes" id="UP000058857">
    <property type="component" value="Chromosome 1"/>
</dbReference>
<dbReference type="InterPro" id="IPR001387">
    <property type="entry name" value="Cro/C1-type_HTH"/>
</dbReference>
<evidence type="ECO:0000313" key="3">
    <source>
        <dbReference type="EMBL" id="ALO25943.1"/>
    </source>
</evidence>
<dbReference type="SMART" id="SM00530">
    <property type="entry name" value="HTH_XRE"/>
    <property type="match status" value="1"/>
</dbReference>
<keyword evidence="1 3" id="KW-0238">DNA-binding</keyword>
<dbReference type="PATRIC" id="fig|280505.15.peg.1620"/>
<evidence type="ECO:0000256" key="1">
    <source>
        <dbReference type="ARBA" id="ARBA00023125"/>
    </source>
</evidence>
<dbReference type="CDD" id="cd00093">
    <property type="entry name" value="HTH_XRE"/>
    <property type="match status" value="1"/>
</dbReference>
<dbReference type="GeneID" id="61174436"/>
<feature type="domain" description="HTH cro/C1-type" evidence="2">
    <location>
        <begin position="38"/>
        <end position="94"/>
    </location>
</feature>
<accession>A0A0E3B474</accession>
<dbReference type="GO" id="GO:0003677">
    <property type="term" value="F:DNA binding"/>
    <property type="evidence" value="ECO:0007669"/>
    <property type="project" value="UniProtKB-KW"/>
</dbReference>
<dbReference type="PROSITE" id="PS50943">
    <property type="entry name" value="HTH_CROC1"/>
    <property type="match status" value="1"/>
</dbReference>
<sequence length="99" mass="11276">MKLKTKDFDSLLNKELKNKNFKKEYDALSNEFTLAKEIIKLRKKRNLTQKDLAEKIGTSQPAIARIESGNYKNLSLSFINRLAQALDAEPVIHLKSKGA</sequence>
<dbReference type="Pfam" id="PF01381">
    <property type="entry name" value="HTH_3"/>
    <property type="match status" value="1"/>
</dbReference>
<proteinExistence type="predicted"/>
<dbReference type="InterPro" id="IPR010982">
    <property type="entry name" value="Lambda_DNA-bd_dom_sf"/>
</dbReference>
<organism evidence="3">
    <name type="scientific">Leptospira borgpetersenii serovar Ballum</name>
    <dbReference type="NCBI Taxonomy" id="280505"/>
    <lineage>
        <taxon>Bacteria</taxon>
        <taxon>Pseudomonadati</taxon>
        <taxon>Spirochaetota</taxon>
        <taxon>Spirochaetia</taxon>
        <taxon>Leptospirales</taxon>
        <taxon>Leptospiraceae</taxon>
        <taxon>Leptospira</taxon>
    </lineage>
</organism>
<evidence type="ECO:0000313" key="4">
    <source>
        <dbReference type="Proteomes" id="UP000058857"/>
    </source>
</evidence>
<dbReference type="EMBL" id="CP012029">
    <property type="protein sequence ID" value="ALO25943.1"/>
    <property type="molecule type" value="Genomic_DNA"/>
</dbReference>
<name>A0A0E3B474_LEPBO</name>